<sequence length="934" mass="103736">MQRSAAVLRRLGRTSNLLARSLRTQGSTTAPRRAGLEWATTRRAFSGCGPKDPADKPLPPVADDAFSFEECRAFLDVENPTEIEKQNARQLVLDVLESPALQSIMGIQATALMLVAEKLKDHEFTIQVYKALRSKKVQSSPTTLSVAAEACASTKGTWETALDVVEQMHEAVHLMPVSVDIYENAIASCAMSGRWINGLNLLDSMAQFNVYPGSDTWKTLVKTCLTKNEQTAAMTVVSKLQGIADDIDFDVDHVLEELLLVAIETHKGNFAGSLLDAMASQQSARNASWFSLRSTKTVELETLTSEQQLALVDELAADFNWLALDTWLPSLGFPEYKPLRGATSGRKTDFKRALHIYSILPSPSALFCNALLLCCGRHGLLHEVRGILASHPRPDITSYYAAIRACRSSVNDAYEFYEEAASRAQPPLHSHPKQAYTAKDLEIALLNSLQRARRFNDILVRVEQMESSHDAQILGAVLHAHTGLENWNQVVETFKEIKVAGFECTPYVYSDAMIAYVNLDQARTALVLYAHLESFDRRLMKHPAVVEAAFYALRSSEDNISAIMSLFRSLDFSAELSPLNAAGAAHLLLAVATTPSQSDRRACLEEIWPVLQNVDSLFVNSMGLHTHVFDAALLVAAKAGAIDVVEDIIAFGQVKNLPLTGASYSNIMLVYAMPPLHPNGSWSWEKPPEYPNRFQYWWDAMQEAGVKPSYETVTALLAAIRNGIEIGMTANHVLWAMENEWNVQLVAIHCEILFHIWHQELKLIVDKDQATEDQTVVAQNALDLIERMAGDEVENLNPRAVFLAAKCGRHAALALGKPATAWLRPLVSVAVHRTHNVDELLQALKYSSEILLALELLEEIGVRHVSMNSMRHALLTCRRDDTPRGMQRLCEYVRKNGNIQLDGATLANLEKNLARWGEDPRQEPWRSTLFGSLD</sequence>
<dbReference type="PANTHER" id="PTHR47447:SF17">
    <property type="entry name" value="OS12G0638900 PROTEIN"/>
    <property type="match status" value="1"/>
</dbReference>
<gene>
    <name evidence="2" type="ORF">Ae201684_005438</name>
</gene>
<organism evidence="2 3">
    <name type="scientific">Aphanomyces euteiches</name>
    <dbReference type="NCBI Taxonomy" id="100861"/>
    <lineage>
        <taxon>Eukaryota</taxon>
        <taxon>Sar</taxon>
        <taxon>Stramenopiles</taxon>
        <taxon>Oomycota</taxon>
        <taxon>Saprolegniomycetes</taxon>
        <taxon>Saprolegniales</taxon>
        <taxon>Verrucalvaceae</taxon>
        <taxon>Aphanomyces</taxon>
    </lineage>
</organism>
<dbReference type="PANTHER" id="PTHR47447">
    <property type="entry name" value="OS03G0856100 PROTEIN"/>
    <property type="match status" value="1"/>
</dbReference>
<name>A0A6G0XF73_9STRA</name>
<comment type="caution">
    <text evidence="2">The sequence shown here is derived from an EMBL/GenBank/DDBJ whole genome shotgun (WGS) entry which is preliminary data.</text>
</comment>
<dbReference type="VEuPathDB" id="FungiDB:AeMF1_016808"/>
<keyword evidence="3" id="KW-1185">Reference proteome</keyword>
<protein>
    <recommendedName>
        <fullName evidence="4">Pentacotripeptide-repeat region of PRORP domain-containing protein</fullName>
    </recommendedName>
</protein>
<evidence type="ECO:0008006" key="4">
    <source>
        <dbReference type="Google" id="ProtNLM"/>
    </source>
</evidence>
<proteinExistence type="predicted"/>
<accession>A0A6G0XF73</accession>
<evidence type="ECO:0000256" key="1">
    <source>
        <dbReference type="ARBA" id="ARBA00022737"/>
    </source>
</evidence>
<reference evidence="2 3" key="1">
    <citation type="submission" date="2019-07" db="EMBL/GenBank/DDBJ databases">
        <title>Genomics analysis of Aphanomyces spp. identifies a new class of oomycete effector associated with host adaptation.</title>
        <authorList>
            <person name="Gaulin E."/>
        </authorList>
    </citation>
    <scope>NUCLEOTIDE SEQUENCE [LARGE SCALE GENOMIC DNA]</scope>
    <source>
        <strain evidence="2 3">ATCC 201684</strain>
    </source>
</reference>
<dbReference type="Proteomes" id="UP000481153">
    <property type="component" value="Unassembled WGS sequence"/>
</dbReference>
<dbReference type="Gene3D" id="1.25.40.10">
    <property type="entry name" value="Tetratricopeptide repeat domain"/>
    <property type="match status" value="2"/>
</dbReference>
<dbReference type="EMBL" id="VJMJ01000070">
    <property type="protein sequence ID" value="KAF0738827.1"/>
    <property type="molecule type" value="Genomic_DNA"/>
</dbReference>
<evidence type="ECO:0000313" key="3">
    <source>
        <dbReference type="Proteomes" id="UP000481153"/>
    </source>
</evidence>
<dbReference type="AlphaFoldDB" id="A0A6G0XF73"/>
<evidence type="ECO:0000313" key="2">
    <source>
        <dbReference type="EMBL" id="KAF0738827.1"/>
    </source>
</evidence>
<keyword evidence="1" id="KW-0677">Repeat</keyword>
<dbReference type="InterPro" id="IPR011990">
    <property type="entry name" value="TPR-like_helical_dom_sf"/>
</dbReference>